<proteinExistence type="predicted"/>
<dbReference type="RefSeq" id="WP_090205230.1">
    <property type="nucleotide sequence ID" value="NZ_LT629777.1"/>
</dbReference>
<reference evidence="2" key="1">
    <citation type="submission" date="2016-10" db="EMBL/GenBank/DDBJ databases">
        <authorList>
            <person name="Varghese N."/>
            <person name="Submissions S."/>
        </authorList>
    </citation>
    <scope>NUCLEOTIDE SEQUENCE [LARGE SCALE GENOMIC DNA]</scope>
    <source>
        <strain evidence="2">ATCC 23835</strain>
    </source>
</reference>
<sequence>MSEAIRDDLIRLLHNQLPDHPADYFQLSTELNQHQLWLEYNRPTLLLMLARPGAQSAGGSTDFIARGPGEPVMLLFDTWFREQAARALFVEPCSGERASILATCTVFLQRCASAHQVQE</sequence>
<keyword evidence="2" id="KW-1185">Reference proteome</keyword>
<evidence type="ECO:0000313" key="1">
    <source>
        <dbReference type="EMBL" id="SDS71883.1"/>
    </source>
</evidence>
<protein>
    <submittedName>
        <fullName evidence="1">Uncharacterized protein</fullName>
    </submittedName>
</protein>
<accession>A0A1H1UHC9</accession>
<dbReference type="GeneID" id="300207495"/>
<dbReference type="EMBL" id="LT629777">
    <property type="protein sequence ID" value="SDS71883.1"/>
    <property type="molecule type" value="Genomic_DNA"/>
</dbReference>
<gene>
    <name evidence="1" type="ORF">SAMN05216598_2519</name>
</gene>
<name>A0A1H1UHC9_9PSED</name>
<organism evidence="1 2">
    <name type="scientific">Pseudomonas asplenii</name>
    <dbReference type="NCBI Taxonomy" id="53407"/>
    <lineage>
        <taxon>Bacteria</taxon>
        <taxon>Pseudomonadati</taxon>
        <taxon>Pseudomonadota</taxon>
        <taxon>Gammaproteobacteria</taxon>
        <taxon>Pseudomonadales</taxon>
        <taxon>Pseudomonadaceae</taxon>
        <taxon>Pseudomonas</taxon>
    </lineage>
</organism>
<evidence type="ECO:0000313" key="2">
    <source>
        <dbReference type="Proteomes" id="UP000199524"/>
    </source>
</evidence>
<dbReference type="Proteomes" id="UP000199524">
    <property type="component" value="Chromosome I"/>
</dbReference>
<dbReference type="AlphaFoldDB" id="A0A1H1UHC9"/>